<feature type="compositionally biased region" description="Basic and acidic residues" evidence="11">
    <location>
        <begin position="528"/>
        <end position="539"/>
    </location>
</feature>
<reference evidence="13" key="2">
    <citation type="submission" date="2025-09" db="UniProtKB">
        <authorList>
            <consortium name="Ensembl"/>
        </authorList>
    </citation>
    <scope>IDENTIFICATION</scope>
</reference>
<feature type="region of interest" description="Disordered" evidence="11">
    <location>
        <begin position="513"/>
        <end position="547"/>
    </location>
</feature>
<feature type="compositionally biased region" description="Basic and acidic residues" evidence="11">
    <location>
        <begin position="479"/>
        <end position="491"/>
    </location>
</feature>
<keyword evidence="6 10" id="KW-0508">mRNA splicing</keyword>
<evidence type="ECO:0000259" key="12">
    <source>
        <dbReference type="Pfam" id="PF11708"/>
    </source>
</evidence>
<dbReference type="InterPro" id="IPR039974">
    <property type="entry name" value="Splicing_factor_SLU7"/>
</dbReference>
<evidence type="ECO:0000256" key="5">
    <source>
        <dbReference type="ARBA" id="ARBA00022728"/>
    </source>
</evidence>
<dbReference type="STRING" id="32473.ENSXCOP00000005373"/>
<feature type="region of interest" description="Disordered" evidence="11">
    <location>
        <begin position="204"/>
        <end position="232"/>
    </location>
</feature>
<evidence type="ECO:0000256" key="9">
    <source>
        <dbReference type="ARBA" id="ARBA00046810"/>
    </source>
</evidence>
<keyword evidence="4 10" id="KW-0507">mRNA processing</keyword>
<sequence>MTEQTSASSEGIVGLDEPKKMTREDWRKKKELEEQRKLGNAPAEVDEEGKDINPHIPQYISSVPWYIDPSKRPTLKHQRPQDENQKQFSTIGEWYKRGVQENAITTKYRKGACENCGAMTHKKKDCMERPRKVGAKYTGTGIAPDEHSQVQLDMDYDGKRDRWNGYDPEEHQRIVEEYAKVDLAKRTLKAQKLQDELASGKLDQTVSDLSEREYDSEDEDEDKYADDIDMPGQNFDSKRRITVRNLRIREDTAKYLRNLDPNSAYYDPKTRAMRENPYSNTGMNPDEVGYAGDNFARYSGDTISMAQTQLFAWEAYERGSEVHLQADPTKLELLHRSFKVKKEDFKEEQREGILEKYGGQEHLDAPPRELLLAQTEDYVEYSRHGAVLKGLEKAVARSKYEEDVLINNHTCIWGSYWKEGCWGYKCCHSLVKQSYCTGQTGIQTVTNGIHQEKLKKKKKKKKNKKNKKHSSDSSDSEDEEKKKEKLKKALEAEDKRVKHIDVLMQMDERKRPYYSLQEVKAPTEEEMEAFRMKRSRPDDPMASFLGQ</sequence>
<dbReference type="AlphaFoldDB" id="A0A3B5KZ60"/>
<protein>
    <recommendedName>
        <fullName evidence="3 10">Pre-mRNA-splicing factor SLU7</fullName>
    </recommendedName>
</protein>
<dbReference type="GeneTree" id="ENSGT00390000002292"/>
<comment type="similarity">
    <text evidence="2 10">Belongs to the SLU7 family.</text>
</comment>
<evidence type="ECO:0000313" key="14">
    <source>
        <dbReference type="Proteomes" id="UP000261380"/>
    </source>
</evidence>
<keyword evidence="14" id="KW-1185">Reference proteome</keyword>
<evidence type="ECO:0000256" key="1">
    <source>
        <dbReference type="ARBA" id="ARBA00004123"/>
    </source>
</evidence>
<comment type="subunit">
    <text evidence="10">Associated with the spliceosome.</text>
</comment>
<feature type="compositionally biased region" description="Basic residues" evidence="11">
    <location>
        <begin position="453"/>
        <end position="468"/>
    </location>
</feature>
<evidence type="ECO:0000256" key="4">
    <source>
        <dbReference type="ARBA" id="ARBA00022664"/>
    </source>
</evidence>
<comment type="function">
    <text evidence="10">Involved in pre-mRNA splicing.</text>
</comment>
<dbReference type="PANTHER" id="PTHR12942:SF2">
    <property type="entry name" value="PRE-MRNA-SPLICING FACTOR SLU7"/>
    <property type="match status" value="1"/>
</dbReference>
<dbReference type="Pfam" id="PF11708">
    <property type="entry name" value="Slu7"/>
    <property type="match status" value="1"/>
</dbReference>
<evidence type="ECO:0000256" key="7">
    <source>
        <dbReference type="ARBA" id="ARBA00023242"/>
    </source>
</evidence>
<evidence type="ECO:0000256" key="3">
    <source>
        <dbReference type="ARBA" id="ARBA00021377"/>
    </source>
</evidence>
<feature type="domain" description="Pre-mRNA-splicing factor SLU7" evidence="12">
    <location>
        <begin position="154"/>
        <end position="415"/>
    </location>
</feature>
<feature type="region of interest" description="Disordered" evidence="11">
    <location>
        <begin position="450"/>
        <end position="491"/>
    </location>
</feature>
<feature type="compositionally biased region" description="Acidic residues" evidence="11">
    <location>
        <begin position="214"/>
        <end position="229"/>
    </location>
</feature>
<evidence type="ECO:0000313" key="13">
    <source>
        <dbReference type="Ensembl" id="ENSXCOP00000005373.1"/>
    </source>
</evidence>
<keyword evidence="5 10" id="KW-0747">Spliceosome</keyword>
<comment type="function">
    <text evidence="8">Required for pre-mRNA splicing as component of the spliceosome. Participates in the second catalytic step of pre-mRNA splicing, when the free hydroxyl group of exon I attacks the 3'-splice site to generate spliced mRNA and the excised lariat intron. Required for holding exon 1 properly in the spliceosome and for correct AG identification when more than one possible AG exists in 3'-splicing site region. May be involved in the activation of proximal AG. Probably also involved in alternative splicing regulation.</text>
</comment>
<dbReference type="PANTHER" id="PTHR12942">
    <property type="entry name" value="STEP II SPLICING FACTOR SLU7"/>
    <property type="match status" value="1"/>
</dbReference>
<dbReference type="GO" id="GO:0000398">
    <property type="term" value="P:mRNA splicing, via spliceosome"/>
    <property type="evidence" value="ECO:0007669"/>
    <property type="project" value="UniProtKB-UniRule"/>
</dbReference>
<name>A0A3B5KZ60_9TELE</name>
<proteinExistence type="inferred from homology"/>
<evidence type="ECO:0000256" key="10">
    <source>
        <dbReference type="RuleBase" id="RU367071"/>
    </source>
</evidence>
<feature type="compositionally biased region" description="Basic and acidic residues" evidence="11">
    <location>
        <begin position="16"/>
        <end position="37"/>
    </location>
</feature>
<dbReference type="GO" id="GO:0030628">
    <property type="term" value="F:pre-mRNA 3'-splice site binding"/>
    <property type="evidence" value="ECO:0007669"/>
    <property type="project" value="UniProtKB-UniRule"/>
</dbReference>
<keyword evidence="7 10" id="KW-0539">Nucleus</keyword>
<evidence type="ECO:0000256" key="6">
    <source>
        <dbReference type="ARBA" id="ARBA00023187"/>
    </source>
</evidence>
<evidence type="ECO:0000256" key="2">
    <source>
        <dbReference type="ARBA" id="ARBA00007203"/>
    </source>
</evidence>
<comment type="subcellular location">
    <subcellularLocation>
        <location evidence="1 10">Nucleus</location>
    </subcellularLocation>
</comment>
<evidence type="ECO:0000256" key="8">
    <source>
        <dbReference type="ARBA" id="ARBA00045201"/>
    </source>
</evidence>
<dbReference type="Proteomes" id="UP000261380">
    <property type="component" value="Unplaced"/>
</dbReference>
<dbReference type="GO" id="GO:0005681">
    <property type="term" value="C:spliceosomal complex"/>
    <property type="evidence" value="ECO:0007669"/>
    <property type="project" value="UniProtKB-UniRule"/>
</dbReference>
<reference evidence="13" key="1">
    <citation type="submission" date="2025-08" db="UniProtKB">
        <authorList>
            <consortium name="Ensembl"/>
        </authorList>
    </citation>
    <scope>IDENTIFICATION</scope>
</reference>
<gene>
    <name evidence="13" type="primary">SLU7</name>
</gene>
<comment type="subunit">
    <text evidence="9">Component of pre-catalytic, catalytic and post-catalytic spliceosomes. Associates with the spliceosome prior to recognition of the 3'-splice site for step II, probably during catalysis of step I.</text>
</comment>
<feature type="region of interest" description="Disordered" evidence="11">
    <location>
        <begin position="1"/>
        <end position="56"/>
    </location>
</feature>
<organism evidence="13 14">
    <name type="scientific">Xiphophorus couchianus</name>
    <name type="common">Monterrey platyfish</name>
    <dbReference type="NCBI Taxonomy" id="32473"/>
    <lineage>
        <taxon>Eukaryota</taxon>
        <taxon>Metazoa</taxon>
        <taxon>Chordata</taxon>
        <taxon>Craniata</taxon>
        <taxon>Vertebrata</taxon>
        <taxon>Euteleostomi</taxon>
        <taxon>Actinopterygii</taxon>
        <taxon>Neopterygii</taxon>
        <taxon>Teleostei</taxon>
        <taxon>Neoteleostei</taxon>
        <taxon>Acanthomorphata</taxon>
        <taxon>Ovalentaria</taxon>
        <taxon>Atherinomorphae</taxon>
        <taxon>Cyprinodontiformes</taxon>
        <taxon>Poeciliidae</taxon>
        <taxon>Poeciliinae</taxon>
        <taxon>Xiphophorus</taxon>
    </lineage>
</organism>
<dbReference type="Ensembl" id="ENSXCOT00000005434.1">
    <property type="protein sequence ID" value="ENSXCOP00000005373.1"/>
    <property type="gene ID" value="ENSXCOG00000004207.1"/>
</dbReference>
<evidence type="ECO:0000256" key="11">
    <source>
        <dbReference type="SAM" id="MobiDB-lite"/>
    </source>
</evidence>
<dbReference type="InterPro" id="IPR021715">
    <property type="entry name" value="Slu7_dom"/>
</dbReference>
<accession>A0A3B5KZ60</accession>